<feature type="compositionally biased region" description="Polar residues" evidence="1">
    <location>
        <begin position="138"/>
        <end position="149"/>
    </location>
</feature>
<evidence type="ECO:0008006" key="4">
    <source>
        <dbReference type="Google" id="ProtNLM"/>
    </source>
</evidence>
<organism evidence="2 3">
    <name type="scientific">Bemisia tabaci</name>
    <name type="common">Sweetpotato whitefly</name>
    <name type="synonym">Aleurodes tabaci</name>
    <dbReference type="NCBI Taxonomy" id="7038"/>
    <lineage>
        <taxon>Eukaryota</taxon>
        <taxon>Metazoa</taxon>
        <taxon>Ecdysozoa</taxon>
        <taxon>Arthropoda</taxon>
        <taxon>Hexapoda</taxon>
        <taxon>Insecta</taxon>
        <taxon>Pterygota</taxon>
        <taxon>Neoptera</taxon>
        <taxon>Paraneoptera</taxon>
        <taxon>Hemiptera</taxon>
        <taxon>Sternorrhyncha</taxon>
        <taxon>Aleyrodoidea</taxon>
        <taxon>Aleyrodidae</taxon>
        <taxon>Aleyrodinae</taxon>
        <taxon>Bemisia</taxon>
    </lineage>
</organism>
<dbReference type="KEGG" id="btab:109033340"/>
<feature type="compositionally biased region" description="Basic and acidic residues" evidence="1">
    <location>
        <begin position="117"/>
        <end position="129"/>
    </location>
</feature>
<dbReference type="Proteomes" id="UP001152759">
    <property type="component" value="Chromosome 9"/>
</dbReference>
<feature type="compositionally biased region" description="Polar residues" evidence="1">
    <location>
        <begin position="243"/>
        <end position="255"/>
    </location>
</feature>
<dbReference type="SUPFAM" id="SSF82708">
    <property type="entry name" value="R3H domain"/>
    <property type="match status" value="1"/>
</dbReference>
<sequence length="658" mass="73444">MSDIENFLCNPGQSQGILLFPPVSKYRRFLIHKLIEESFSRRNLQTLSVGKDSGRRTAVFLRSLLRADFKPPENSPVQQPWRQKTKPLTAPMVNKNNDKNKARTPYGGIYRPPAVRRLLDTRSDPKSEPQDADAACEPQQQERASSQQEICTGDVVTSNKTQTQQLAATPPVLCSSEKKSARIKRPDQQVYVPRAKRLSTKDESLPITERTDKSNSQPHTKVFISEKRSCVKVRKKSDPDSGGTENSLEPLNQVESPVEEITTNLNSETSLLDLSSEISSVEPSFVSLDSSVFETSHILSESSELFDGSFQTCPEDSYSEAEKRCEENSPAIIIDLSDESLSDTQQCNDHVDKLSDFSSSPSLEPMRSSPEAREVDNMDESCESTDVKSSEISRLIVEDTDTPNSSLVSFSSDSGSLAILNESLDSSSARVMGVLDISAESEDKDSPMKRIIREKALAKSPEAVADDWELLLNESGQFLDSSLLKELEEAVGKVNISRPSCDYKEFQTVEERTSDGECIIEIYGFSSELRTHDLMNIFSPLCGKNFQIAWVDDTHALGVFPSPLMADELLSTELPFVRTRPLSEGIPESRFKARKLVLPPMTRPKTCPALARRLVTGALGLRLPTSKLEREAERKVLKEARDKKRQEAKIRKDIWEGN</sequence>
<dbReference type="PANTHER" id="PTHR21678:SF0">
    <property type="entry name" value="C3H1-TYPE DOMAIN-CONTAINING PROTEIN"/>
    <property type="match status" value="1"/>
</dbReference>
<evidence type="ECO:0000313" key="3">
    <source>
        <dbReference type="Proteomes" id="UP001152759"/>
    </source>
</evidence>
<dbReference type="EMBL" id="OU963870">
    <property type="protein sequence ID" value="CAH0396199.1"/>
    <property type="molecule type" value="Genomic_DNA"/>
</dbReference>
<feature type="compositionally biased region" description="Basic and acidic residues" evidence="1">
    <location>
        <begin position="176"/>
        <end position="187"/>
    </location>
</feature>
<keyword evidence="3" id="KW-1185">Reference proteome</keyword>
<reference evidence="2" key="1">
    <citation type="submission" date="2021-12" db="EMBL/GenBank/DDBJ databases">
        <authorList>
            <person name="King R."/>
        </authorList>
    </citation>
    <scope>NUCLEOTIDE SEQUENCE</scope>
</reference>
<feature type="region of interest" description="Disordered" evidence="1">
    <location>
        <begin position="353"/>
        <end position="391"/>
    </location>
</feature>
<feature type="region of interest" description="Disordered" evidence="1">
    <location>
        <begin position="233"/>
        <end position="255"/>
    </location>
</feature>
<dbReference type="InterPro" id="IPR012677">
    <property type="entry name" value="Nucleotide-bd_a/b_plait_sf"/>
</dbReference>
<dbReference type="InterPro" id="IPR039884">
    <property type="entry name" value="R3HC1/R3HCL"/>
</dbReference>
<evidence type="ECO:0000256" key="1">
    <source>
        <dbReference type="SAM" id="MobiDB-lite"/>
    </source>
</evidence>
<dbReference type="Gene3D" id="3.30.70.330">
    <property type="match status" value="1"/>
</dbReference>
<protein>
    <recommendedName>
        <fullName evidence="4">R3H domain-containing protein</fullName>
    </recommendedName>
</protein>
<dbReference type="AlphaFoldDB" id="A0A9P0APP8"/>
<feature type="region of interest" description="Disordered" evidence="1">
    <location>
        <begin position="71"/>
        <end position="149"/>
    </location>
</feature>
<proteinExistence type="predicted"/>
<accession>A0A9P0APP8</accession>
<feature type="region of interest" description="Disordered" evidence="1">
    <location>
        <begin position="637"/>
        <end position="658"/>
    </location>
</feature>
<gene>
    <name evidence="2" type="ORF">BEMITA_LOCUS14291</name>
</gene>
<feature type="compositionally biased region" description="Basic and acidic residues" evidence="1">
    <location>
        <begin position="199"/>
        <end position="213"/>
    </location>
</feature>
<dbReference type="GO" id="GO:0003676">
    <property type="term" value="F:nucleic acid binding"/>
    <property type="evidence" value="ECO:0007669"/>
    <property type="project" value="InterPro"/>
</dbReference>
<feature type="compositionally biased region" description="Low complexity" evidence="1">
    <location>
        <begin position="358"/>
        <end position="369"/>
    </location>
</feature>
<evidence type="ECO:0000313" key="2">
    <source>
        <dbReference type="EMBL" id="CAH0396199.1"/>
    </source>
</evidence>
<dbReference type="InterPro" id="IPR036867">
    <property type="entry name" value="R3H_dom_sf"/>
</dbReference>
<feature type="region of interest" description="Disordered" evidence="1">
    <location>
        <begin position="176"/>
        <end position="220"/>
    </location>
</feature>
<name>A0A9P0APP8_BEMTA</name>
<dbReference type="PANTHER" id="PTHR21678">
    <property type="entry name" value="GROWTH INHIBITION AND DIFFERENTIATION RELATED PROTEIN 88"/>
    <property type="match status" value="1"/>
</dbReference>